<protein>
    <submittedName>
        <fullName evidence="1">Uncharacterized protein</fullName>
    </submittedName>
</protein>
<dbReference type="RefSeq" id="XP_007737595.1">
    <property type="nucleotide sequence ID" value="XM_007739405.1"/>
</dbReference>
<dbReference type="Proteomes" id="UP000019478">
    <property type="component" value="Unassembled WGS sequence"/>
</dbReference>
<proteinExistence type="predicted"/>
<organism evidence="1 2">
    <name type="scientific">Capronia epimyces CBS 606.96</name>
    <dbReference type="NCBI Taxonomy" id="1182542"/>
    <lineage>
        <taxon>Eukaryota</taxon>
        <taxon>Fungi</taxon>
        <taxon>Dikarya</taxon>
        <taxon>Ascomycota</taxon>
        <taxon>Pezizomycotina</taxon>
        <taxon>Eurotiomycetes</taxon>
        <taxon>Chaetothyriomycetidae</taxon>
        <taxon>Chaetothyriales</taxon>
        <taxon>Herpotrichiellaceae</taxon>
        <taxon>Capronia</taxon>
    </lineage>
</organism>
<gene>
    <name evidence="1" type="ORF">A1O3_09311</name>
</gene>
<evidence type="ECO:0000313" key="1">
    <source>
        <dbReference type="EMBL" id="EXJ78150.1"/>
    </source>
</evidence>
<name>W9XLE2_9EURO</name>
<dbReference type="OrthoDB" id="1577640at2759"/>
<dbReference type="HOGENOM" id="CLU_1834918_0_0_1"/>
<keyword evidence="2" id="KW-1185">Reference proteome</keyword>
<dbReference type="EMBL" id="AMGY01000009">
    <property type="protein sequence ID" value="EXJ78150.1"/>
    <property type="molecule type" value="Genomic_DNA"/>
</dbReference>
<reference evidence="1 2" key="1">
    <citation type="submission" date="2013-03" db="EMBL/GenBank/DDBJ databases">
        <title>The Genome Sequence of Capronia epimyces CBS 606.96.</title>
        <authorList>
            <consortium name="The Broad Institute Genomics Platform"/>
            <person name="Cuomo C."/>
            <person name="de Hoog S."/>
            <person name="Gorbushina A."/>
            <person name="Walker B."/>
            <person name="Young S.K."/>
            <person name="Zeng Q."/>
            <person name="Gargeya S."/>
            <person name="Fitzgerald M."/>
            <person name="Haas B."/>
            <person name="Abouelleil A."/>
            <person name="Allen A.W."/>
            <person name="Alvarado L."/>
            <person name="Arachchi H.M."/>
            <person name="Berlin A.M."/>
            <person name="Chapman S.B."/>
            <person name="Gainer-Dewar J."/>
            <person name="Goldberg J."/>
            <person name="Griggs A."/>
            <person name="Gujja S."/>
            <person name="Hansen M."/>
            <person name="Howarth C."/>
            <person name="Imamovic A."/>
            <person name="Ireland A."/>
            <person name="Larimer J."/>
            <person name="McCowan C."/>
            <person name="Murphy C."/>
            <person name="Pearson M."/>
            <person name="Poon T.W."/>
            <person name="Priest M."/>
            <person name="Roberts A."/>
            <person name="Saif S."/>
            <person name="Shea T."/>
            <person name="Sisk P."/>
            <person name="Sykes S."/>
            <person name="Wortman J."/>
            <person name="Nusbaum C."/>
            <person name="Birren B."/>
        </authorList>
    </citation>
    <scope>NUCLEOTIDE SEQUENCE [LARGE SCALE GENOMIC DNA]</scope>
    <source>
        <strain evidence="1 2">CBS 606.96</strain>
    </source>
</reference>
<dbReference type="AlphaFoldDB" id="W9XLE2"/>
<dbReference type="STRING" id="1182542.W9XLE2"/>
<sequence length="140" mass="15172">MAETVGLAASALGLACTGWTVAKGLHDLAEEVGSVGEAIRIFADDSGFSRTQAPTEDLLDVALANAVKPFQTMLIKLEFLLVNEGMILVGWISWVRLQGASCYKRRVLFYHPAPNALKGNVSLLFQATTLRGQHPPHLRL</sequence>
<evidence type="ECO:0000313" key="2">
    <source>
        <dbReference type="Proteomes" id="UP000019478"/>
    </source>
</evidence>
<comment type="caution">
    <text evidence="1">The sequence shown here is derived from an EMBL/GenBank/DDBJ whole genome shotgun (WGS) entry which is preliminary data.</text>
</comment>
<accession>W9XLE2</accession>
<dbReference type="GeneID" id="19173395"/>